<evidence type="ECO:0000256" key="9">
    <source>
        <dbReference type="ARBA" id="ARBA00022967"/>
    </source>
</evidence>
<evidence type="ECO:0000256" key="2">
    <source>
        <dbReference type="ARBA" id="ARBA00004141"/>
    </source>
</evidence>
<feature type="transmembrane region" description="Helical" evidence="15">
    <location>
        <begin position="267"/>
        <end position="287"/>
    </location>
</feature>
<dbReference type="InterPro" id="IPR001757">
    <property type="entry name" value="P_typ_ATPase"/>
</dbReference>
<dbReference type="Ensembl" id="ENSSOCT00000006726.1">
    <property type="protein sequence ID" value="ENSSOCP00000006561.1"/>
    <property type="gene ID" value="ENSSOCG00000004987.1"/>
</dbReference>
<feature type="transmembrane region" description="Helical" evidence="15">
    <location>
        <begin position="416"/>
        <end position="438"/>
    </location>
</feature>
<sequence>LRLLLLGATAIEDKLQQGVPETIAILTLANIKIWVLTGDKQETAVNIGYSCKMLTDDMTEVFVVTGHTVLEVREELRKAREKMMDASRSVGNGFSYQEKVSSSKLTSVLEAIAGEYALVINGHSLAHALEADMEVEFLETACACKAVICCRVTPLQKAQVVELVKKYKKAVTLAIGDGANDVSMIKTAHIGVGISGQEGIQAVLASDYSFSQFKFLQRLLLVHGRWSYLRMCKFLCYFFYKNFAFTMVHFWFGFFCGFSAQTVYDQYFITLYNIVYTSLPVLAMGVFDQDVPEQRSMEYPKLYEPGQLNLLFNKREFFICIAQGIYTSVLMFFIPYGVFADGLKSRVEPALRDVVELGTIGLDTGFWTAINHFFIWGSLAAYFAILFTMHSDGLFQMFPNQFRFVGNAQNTLAQPTVWLTIALTTVVCIVPVVAFRFLKLDLKPELSDTVRARKQKTQHRCMRRVGRAGSRRSGYAFSHQEGFGELIMSGKNMRLSSLAGPVGGAECGLRFGGVWTCSVTKKTKKKKILFPVPGVVGR</sequence>
<feature type="binding site" evidence="13">
    <location>
        <position position="37"/>
    </location>
    <ligand>
        <name>ATP</name>
        <dbReference type="ChEBI" id="CHEBI:30616"/>
    </ligand>
</feature>
<feature type="binding site" evidence="14">
    <location>
        <position position="181"/>
    </location>
    <ligand>
        <name>Mg(2+)</name>
        <dbReference type="ChEBI" id="CHEBI:18420"/>
    </ligand>
</feature>
<feature type="binding site" evidence="13">
    <location>
        <position position="181"/>
    </location>
    <ligand>
        <name>ATP</name>
        <dbReference type="ChEBI" id="CHEBI:30616"/>
    </ligand>
</feature>
<reference evidence="17" key="2">
    <citation type="submission" date="2025-09" db="UniProtKB">
        <authorList>
            <consortium name="Ensembl"/>
        </authorList>
    </citation>
    <scope>IDENTIFICATION</scope>
</reference>
<dbReference type="EC" id="7.6.2.1" evidence="15"/>
<evidence type="ECO:0000256" key="3">
    <source>
        <dbReference type="ARBA" id="ARBA00008109"/>
    </source>
</evidence>
<dbReference type="AlphaFoldDB" id="A0A8D0ETV9"/>
<dbReference type="InterPro" id="IPR023214">
    <property type="entry name" value="HAD_sf"/>
</dbReference>
<keyword evidence="18" id="KW-1185">Reference proteome</keyword>
<feature type="transmembrane region" description="Helical" evidence="15">
    <location>
        <begin position="234"/>
        <end position="255"/>
    </location>
</feature>
<feature type="binding site" evidence="14">
    <location>
        <position position="177"/>
    </location>
    <ligand>
        <name>Mg(2+)</name>
        <dbReference type="ChEBI" id="CHEBI:18420"/>
    </ligand>
</feature>
<feature type="binding site" evidence="13">
    <location>
        <position position="39"/>
    </location>
    <ligand>
        <name>ATP</name>
        <dbReference type="ChEBI" id="CHEBI:30616"/>
    </ligand>
</feature>
<keyword evidence="9 15" id="KW-1278">Translocase</keyword>
<comment type="similarity">
    <text evidence="3 15">Belongs to the cation transport ATPase (P-type) (TC 3.A.3) family. Type IV subfamily.</text>
</comment>
<organism evidence="17 18">
    <name type="scientific">Strix occidentalis caurina</name>
    <name type="common">northern spotted owl</name>
    <dbReference type="NCBI Taxonomy" id="311401"/>
    <lineage>
        <taxon>Eukaryota</taxon>
        <taxon>Metazoa</taxon>
        <taxon>Chordata</taxon>
        <taxon>Craniata</taxon>
        <taxon>Vertebrata</taxon>
        <taxon>Euteleostomi</taxon>
        <taxon>Archelosauria</taxon>
        <taxon>Archosauria</taxon>
        <taxon>Dinosauria</taxon>
        <taxon>Saurischia</taxon>
        <taxon>Theropoda</taxon>
        <taxon>Coelurosauria</taxon>
        <taxon>Aves</taxon>
        <taxon>Neognathae</taxon>
        <taxon>Neoaves</taxon>
        <taxon>Telluraves</taxon>
        <taxon>Strigiformes</taxon>
        <taxon>Strigidae</taxon>
        <taxon>Strix</taxon>
    </lineage>
</organism>
<dbReference type="PANTHER" id="PTHR24092:SF46">
    <property type="entry name" value="PHOSPHOLIPID-TRANSPORTING ATPASE ID"/>
    <property type="match status" value="1"/>
</dbReference>
<keyword evidence="8 14" id="KW-0460">Magnesium</keyword>
<evidence type="ECO:0000256" key="11">
    <source>
        <dbReference type="ARBA" id="ARBA00023136"/>
    </source>
</evidence>
<proteinExistence type="inferred from homology"/>
<evidence type="ECO:0000256" key="4">
    <source>
        <dbReference type="ARBA" id="ARBA00022692"/>
    </source>
</evidence>
<protein>
    <recommendedName>
        <fullName evidence="15">Phospholipid-transporting ATPase</fullName>
        <ecNumber evidence="15">7.6.2.1</ecNumber>
    </recommendedName>
</protein>
<evidence type="ECO:0000256" key="8">
    <source>
        <dbReference type="ARBA" id="ARBA00022842"/>
    </source>
</evidence>
<keyword evidence="5 14" id="KW-0479">Metal-binding</keyword>
<feature type="transmembrane region" description="Helical" evidence="15">
    <location>
        <begin position="317"/>
        <end position="339"/>
    </location>
</feature>
<evidence type="ECO:0000313" key="17">
    <source>
        <dbReference type="Ensembl" id="ENSSOCP00000006561.1"/>
    </source>
</evidence>
<dbReference type="Proteomes" id="UP000694551">
    <property type="component" value="Unplaced"/>
</dbReference>
<name>A0A8D0ETV9_STROC</name>
<dbReference type="InterPro" id="IPR032630">
    <property type="entry name" value="P_typ_ATPase_c"/>
</dbReference>
<dbReference type="NCBIfam" id="TIGR01652">
    <property type="entry name" value="ATPase-Plipid"/>
    <property type="match status" value="1"/>
</dbReference>
<evidence type="ECO:0000256" key="10">
    <source>
        <dbReference type="ARBA" id="ARBA00022989"/>
    </source>
</evidence>
<comment type="caution">
    <text evidence="15">Lacks conserved residue(s) required for the propagation of feature annotation.</text>
</comment>
<feature type="binding site" evidence="13">
    <location>
        <position position="157"/>
    </location>
    <ligand>
        <name>ATP</name>
        <dbReference type="ChEBI" id="CHEBI:30616"/>
    </ligand>
</feature>
<keyword evidence="6 13" id="KW-0547">Nucleotide-binding</keyword>
<feature type="binding site" evidence="13">
    <location>
        <position position="151"/>
    </location>
    <ligand>
        <name>ATP</name>
        <dbReference type="ChEBI" id="CHEBI:30616"/>
    </ligand>
</feature>
<accession>A0A8D0ETV9</accession>
<reference evidence="17" key="1">
    <citation type="submission" date="2025-08" db="UniProtKB">
        <authorList>
            <consortium name="Ensembl"/>
        </authorList>
    </citation>
    <scope>IDENTIFICATION</scope>
</reference>
<dbReference type="GO" id="GO:0005524">
    <property type="term" value="F:ATP binding"/>
    <property type="evidence" value="ECO:0007669"/>
    <property type="project" value="UniProtKB-UniRule"/>
</dbReference>
<keyword evidence="11 15" id="KW-0472">Membrane</keyword>
<evidence type="ECO:0000256" key="13">
    <source>
        <dbReference type="PIRSR" id="PIRSR606539-2"/>
    </source>
</evidence>
<keyword evidence="4 15" id="KW-0812">Transmembrane</keyword>
<evidence type="ECO:0000256" key="1">
    <source>
        <dbReference type="ARBA" id="ARBA00001946"/>
    </source>
</evidence>
<dbReference type="GO" id="GO:0016887">
    <property type="term" value="F:ATP hydrolysis activity"/>
    <property type="evidence" value="ECO:0007669"/>
    <property type="project" value="InterPro"/>
</dbReference>
<dbReference type="NCBIfam" id="TIGR01494">
    <property type="entry name" value="ATPase_P-type"/>
    <property type="match status" value="1"/>
</dbReference>
<comment type="subcellular location">
    <subcellularLocation>
        <location evidence="2 15">Membrane</location>
        <topology evidence="2 15">Multi-pass membrane protein</topology>
    </subcellularLocation>
</comment>
<evidence type="ECO:0000256" key="6">
    <source>
        <dbReference type="ARBA" id="ARBA00022741"/>
    </source>
</evidence>
<dbReference type="InterPro" id="IPR036412">
    <property type="entry name" value="HAD-like_sf"/>
</dbReference>
<evidence type="ECO:0000256" key="15">
    <source>
        <dbReference type="RuleBase" id="RU362033"/>
    </source>
</evidence>
<dbReference type="InterPro" id="IPR006539">
    <property type="entry name" value="P-type_ATPase_IV"/>
</dbReference>
<keyword evidence="10 15" id="KW-1133">Transmembrane helix</keyword>
<evidence type="ECO:0000256" key="7">
    <source>
        <dbReference type="ARBA" id="ARBA00022840"/>
    </source>
</evidence>
<comment type="catalytic activity">
    <reaction evidence="12 15">
        <text>ATP + H2O + phospholipidSide 1 = ADP + phosphate + phospholipidSide 2.</text>
        <dbReference type="EC" id="7.6.2.1"/>
    </reaction>
</comment>
<evidence type="ECO:0000256" key="12">
    <source>
        <dbReference type="ARBA" id="ARBA00034036"/>
    </source>
</evidence>
<evidence type="ECO:0000259" key="16">
    <source>
        <dbReference type="Pfam" id="PF16212"/>
    </source>
</evidence>
<dbReference type="GO" id="GO:0000287">
    <property type="term" value="F:magnesium ion binding"/>
    <property type="evidence" value="ECO:0007669"/>
    <property type="project" value="UniProtKB-UniRule"/>
</dbReference>
<dbReference type="GO" id="GO:0005802">
    <property type="term" value="C:trans-Golgi network"/>
    <property type="evidence" value="ECO:0007669"/>
    <property type="project" value="TreeGrafter"/>
</dbReference>
<dbReference type="SUPFAM" id="SSF56784">
    <property type="entry name" value="HAD-like"/>
    <property type="match status" value="1"/>
</dbReference>
<dbReference type="PANTHER" id="PTHR24092">
    <property type="entry name" value="PROBABLE PHOSPHOLIPID-TRANSPORTING ATPASE"/>
    <property type="match status" value="1"/>
</dbReference>
<dbReference type="GO" id="GO:0045332">
    <property type="term" value="P:phospholipid translocation"/>
    <property type="evidence" value="ECO:0007669"/>
    <property type="project" value="TreeGrafter"/>
</dbReference>
<feature type="binding site" evidence="13">
    <location>
        <position position="38"/>
    </location>
    <ligand>
        <name>ATP</name>
        <dbReference type="ChEBI" id="CHEBI:30616"/>
    </ligand>
</feature>
<keyword evidence="7 13" id="KW-0067">ATP-binding</keyword>
<dbReference type="Gene3D" id="3.40.50.1000">
    <property type="entry name" value="HAD superfamily/HAD-like"/>
    <property type="match status" value="1"/>
</dbReference>
<dbReference type="GO" id="GO:0007030">
    <property type="term" value="P:Golgi organization"/>
    <property type="evidence" value="ECO:0007669"/>
    <property type="project" value="TreeGrafter"/>
</dbReference>
<dbReference type="SUPFAM" id="SSF81665">
    <property type="entry name" value="Calcium ATPase, transmembrane domain M"/>
    <property type="match status" value="1"/>
</dbReference>
<dbReference type="InterPro" id="IPR023298">
    <property type="entry name" value="ATPase_P-typ_TM_dom_sf"/>
</dbReference>
<dbReference type="GO" id="GO:0140326">
    <property type="term" value="F:ATPase-coupled intramembrane lipid transporter activity"/>
    <property type="evidence" value="ECO:0007669"/>
    <property type="project" value="UniProtKB-EC"/>
</dbReference>
<dbReference type="FunFam" id="3.40.50.1000:FF:000014">
    <property type="entry name" value="Phospholipid-transporting ATPase"/>
    <property type="match status" value="1"/>
</dbReference>
<comment type="cofactor">
    <cofactor evidence="1 14">
        <name>Mg(2+)</name>
        <dbReference type="ChEBI" id="CHEBI:18420"/>
    </cofactor>
</comment>
<feature type="transmembrane region" description="Helical" evidence="15">
    <location>
        <begin position="373"/>
        <end position="395"/>
    </location>
</feature>
<feature type="binding site" evidence="13">
    <location>
        <position position="180"/>
    </location>
    <ligand>
        <name>ATP</name>
        <dbReference type="ChEBI" id="CHEBI:30616"/>
    </ligand>
</feature>
<dbReference type="GO" id="GO:0005886">
    <property type="term" value="C:plasma membrane"/>
    <property type="evidence" value="ECO:0007669"/>
    <property type="project" value="TreeGrafter"/>
</dbReference>
<evidence type="ECO:0000256" key="5">
    <source>
        <dbReference type="ARBA" id="ARBA00022723"/>
    </source>
</evidence>
<evidence type="ECO:0000313" key="18">
    <source>
        <dbReference type="Proteomes" id="UP000694551"/>
    </source>
</evidence>
<evidence type="ECO:0000256" key="14">
    <source>
        <dbReference type="PIRSR" id="PIRSR606539-3"/>
    </source>
</evidence>
<feature type="domain" description="P-type ATPase C-terminal" evidence="16">
    <location>
        <begin position="203"/>
        <end position="444"/>
    </location>
</feature>
<dbReference type="Pfam" id="PF16212">
    <property type="entry name" value="PhoLip_ATPase_C"/>
    <property type="match status" value="1"/>
</dbReference>